<dbReference type="RefSeq" id="WP_038442781.1">
    <property type="nucleotide sequence ID" value="NZ_CP008896.1"/>
</dbReference>
<evidence type="ECO:0000313" key="1">
    <source>
        <dbReference type="EMBL" id="SUD32927.1"/>
    </source>
</evidence>
<sequence length="62" mass="6227">MGGLMSGVMGAALPVIGQLMGALASTAANMLNGVSGVGADHAQNFGKIAEDVHVKTHMNITY</sequence>
<dbReference type="KEGG" id="pfn:HZ99_10330"/>
<reference evidence="1 2" key="1">
    <citation type="submission" date="2018-06" db="EMBL/GenBank/DDBJ databases">
        <authorList>
            <consortium name="Pathogen Informatics"/>
            <person name="Doyle S."/>
        </authorList>
    </citation>
    <scope>NUCLEOTIDE SEQUENCE [LARGE SCALE GENOMIC DNA]</scope>
    <source>
        <strain evidence="1 2">NCTC10392</strain>
    </source>
</reference>
<organism evidence="1 2">
    <name type="scientific">Pseudomonas fluorescens</name>
    <dbReference type="NCBI Taxonomy" id="294"/>
    <lineage>
        <taxon>Bacteria</taxon>
        <taxon>Pseudomonadati</taxon>
        <taxon>Pseudomonadota</taxon>
        <taxon>Gammaproteobacteria</taxon>
        <taxon>Pseudomonadales</taxon>
        <taxon>Pseudomonadaceae</taxon>
        <taxon>Pseudomonas</taxon>
    </lineage>
</organism>
<proteinExistence type="predicted"/>
<dbReference type="EMBL" id="UGUS01000002">
    <property type="protein sequence ID" value="SUD32927.1"/>
    <property type="molecule type" value="Genomic_DNA"/>
</dbReference>
<evidence type="ECO:0000313" key="2">
    <source>
        <dbReference type="Proteomes" id="UP000255125"/>
    </source>
</evidence>
<dbReference type="AlphaFoldDB" id="A0A379IHQ7"/>
<dbReference type="Proteomes" id="UP000255125">
    <property type="component" value="Unassembled WGS sequence"/>
</dbReference>
<name>A0A379IHQ7_PSEFL</name>
<accession>A0A379IHQ7</accession>
<protein>
    <submittedName>
        <fullName evidence="1">Uncharacterized protein</fullName>
    </submittedName>
</protein>
<gene>
    <name evidence="1" type="ORF">NCTC10392_04311</name>
</gene>